<gene>
    <name evidence="5" type="ORF">GCM10011376_35160</name>
</gene>
<evidence type="ECO:0000256" key="3">
    <source>
        <dbReference type="ARBA" id="ARBA00022679"/>
    </source>
</evidence>
<comment type="similarity">
    <text evidence="1">Belongs to the glycosyltransferase 2 family.</text>
</comment>
<comment type="caution">
    <text evidence="5">The sequence shown here is derived from an EMBL/GenBank/DDBJ whole genome shotgun (WGS) entry which is preliminary data.</text>
</comment>
<dbReference type="PANTHER" id="PTHR43398">
    <property type="entry name" value="DOLICHOL-PHOSPHATE MANNOSYLTRANSFERASE SUBUNIT 1"/>
    <property type="match status" value="1"/>
</dbReference>
<evidence type="ECO:0000256" key="2">
    <source>
        <dbReference type="ARBA" id="ARBA00022676"/>
    </source>
</evidence>
<keyword evidence="3" id="KW-0808">Transferase</keyword>
<evidence type="ECO:0000313" key="6">
    <source>
        <dbReference type="Proteomes" id="UP000597341"/>
    </source>
</evidence>
<accession>A0ABQ3HNR4</accession>
<feature type="domain" description="Glycosyltransferase 2-like" evidence="4">
    <location>
        <begin position="2"/>
        <end position="168"/>
    </location>
</feature>
<keyword evidence="2 5" id="KW-0328">Glycosyltransferase</keyword>
<dbReference type="GO" id="GO:0016757">
    <property type="term" value="F:glycosyltransferase activity"/>
    <property type="evidence" value="ECO:0007669"/>
    <property type="project" value="UniProtKB-KW"/>
</dbReference>
<name>A0ABQ3HNR4_9ACTN</name>
<organism evidence="5 6">
    <name type="scientific">Nocardioides flavus</name>
    <name type="common">ex Wang et al. 2016</name>
    <dbReference type="NCBI Taxonomy" id="2058780"/>
    <lineage>
        <taxon>Bacteria</taxon>
        <taxon>Bacillati</taxon>
        <taxon>Actinomycetota</taxon>
        <taxon>Actinomycetes</taxon>
        <taxon>Propionibacteriales</taxon>
        <taxon>Nocardioidaceae</taxon>
        <taxon>Nocardioides</taxon>
    </lineage>
</organism>
<keyword evidence="6" id="KW-1185">Reference proteome</keyword>
<dbReference type="InterPro" id="IPR001173">
    <property type="entry name" value="Glyco_trans_2-like"/>
</dbReference>
<sequence>MIVVPTYNEASTIGDLLDGIGACRDQAPDEVIDVLVVDDNSPDQTQDIVRSHPGFGGWVHLLPRASKDGLGAAYRAGFAAAVRAGYDVVVQMDADGSHPATAVLPLLVLVRTNDVAIGSRYVPGGRTENWPGRRRALSWAANTYARTVLRLRTHDATSGFRAWRAEAIAAAGVPETTSNGYGFQVENTWRCERRGLRLAEHPITFVERTAGDSKMSPGVAREAALLVLRWRFRELTRRRTTRPAAPAVVHDGTARA</sequence>
<dbReference type="InterPro" id="IPR029044">
    <property type="entry name" value="Nucleotide-diphossugar_trans"/>
</dbReference>
<dbReference type="Gene3D" id="3.90.550.10">
    <property type="entry name" value="Spore Coat Polysaccharide Biosynthesis Protein SpsA, Chain A"/>
    <property type="match status" value="1"/>
</dbReference>
<dbReference type="EMBL" id="BNAD01000015">
    <property type="protein sequence ID" value="GHE18906.1"/>
    <property type="molecule type" value="Genomic_DNA"/>
</dbReference>
<proteinExistence type="inferred from homology"/>
<dbReference type="PANTHER" id="PTHR43398:SF1">
    <property type="entry name" value="DOLICHOL-PHOSPHATE MANNOSYLTRANSFERASE SUBUNIT 1"/>
    <property type="match status" value="1"/>
</dbReference>
<dbReference type="SUPFAM" id="SSF53448">
    <property type="entry name" value="Nucleotide-diphospho-sugar transferases"/>
    <property type="match status" value="1"/>
</dbReference>
<reference evidence="6" key="1">
    <citation type="journal article" date="2019" name="Int. J. Syst. Evol. Microbiol.">
        <title>The Global Catalogue of Microorganisms (GCM) 10K type strain sequencing project: providing services to taxonomists for standard genome sequencing and annotation.</title>
        <authorList>
            <consortium name="The Broad Institute Genomics Platform"/>
            <consortium name="The Broad Institute Genome Sequencing Center for Infectious Disease"/>
            <person name="Wu L."/>
            <person name="Ma J."/>
        </authorList>
    </citation>
    <scope>NUCLEOTIDE SEQUENCE [LARGE SCALE GENOMIC DNA]</scope>
    <source>
        <strain evidence="6">CGMCC 1.12791</strain>
    </source>
</reference>
<dbReference type="Proteomes" id="UP000597341">
    <property type="component" value="Unassembled WGS sequence"/>
</dbReference>
<protein>
    <submittedName>
        <fullName evidence="5">Dolichol-phosphate mannosyltransferase</fullName>
    </submittedName>
</protein>
<dbReference type="Pfam" id="PF00535">
    <property type="entry name" value="Glycos_transf_2"/>
    <property type="match status" value="1"/>
</dbReference>
<dbReference type="InterPro" id="IPR039528">
    <property type="entry name" value="DPM1-like"/>
</dbReference>
<evidence type="ECO:0000259" key="4">
    <source>
        <dbReference type="Pfam" id="PF00535"/>
    </source>
</evidence>
<evidence type="ECO:0000313" key="5">
    <source>
        <dbReference type="EMBL" id="GHE18906.1"/>
    </source>
</evidence>
<evidence type="ECO:0000256" key="1">
    <source>
        <dbReference type="ARBA" id="ARBA00006739"/>
    </source>
</evidence>